<evidence type="ECO:0000313" key="1">
    <source>
        <dbReference type="EMBL" id="EME82317.1"/>
    </source>
</evidence>
<dbReference type="HOGENOM" id="CLU_1378686_0_0_1"/>
<dbReference type="KEGG" id="pfj:MYCFIDRAFT_175859"/>
<dbReference type="VEuPathDB" id="FungiDB:MYCFIDRAFT_175859"/>
<reference evidence="1 2" key="1">
    <citation type="journal article" date="2012" name="PLoS Pathog.">
        <title>Diverse lifestyles and strategies of plant pathogenesis encoded in the genomes of eighteen Dothideomycetes fungi.</title>
        <authorList>
            <person name="Ohm R.A."/>
            <person name="Feau N."/>
            <person name="Henrissat B."/>
            <person name="Schoch C.L."/>
            <person name="Horwitz B.A."/>
            <person name="Barry K.W."/>
            <person name="Condon B.J."/>
            <person name="Copeland A.C."/>
            <person name="Dhillon B."/>
            <person name="Glaser F."/>
            <person name="Hesse C.N."/>
            <person name="Kosti I."/>
            <person name="LaButti K."/>
            <person name="Lindquist E.A."/>
            <person name="Lucas S."/>
            <person name="Salamov A.A."/>
            <person name="Bradshaw R.E."/>
            <person name="Ciuffetti L."/>
            <person name="Hamelin R.C."/>
            <person name="Kema G.H.J."/>
            <person name="Lawrence C."/>
            <person name="Scott J.A."/>
            <person name="Spatafora J.W."/>
            <person name="Turgeon B.G."/>
            <person name="de Wit P.J.G.M."/>
            <person name="Zhong S."/>
            <person name="Goodwin S.B."/>
            <person name="Grigoriev I.V."/>
        </authorList>
    </citation>
    <scope>NUCLEOTIDE SEQUENCE [LARGE SCALE GENOMIC DNA]</scope>
    <source>
        <strain evidence="1 2">CIRAD86</strain>
    </source>
</reference>
<keyword evidence="2" id="KW-1185">Reference proteome</keyword>
<accession>M3AYQ4</accession>
<name>M3AYQ4_PSEFD</name>
<dbReference type="AlphaFoldDB" id="M3AYQ4"/>
<proteinExistence type="predicted"/>
<organism evidence="1 2">
    <name type="scientific">Pseudocercospora fijiensis (strain CIRAD86)</name>
    <name type="common">Black leaf streak disease fungus</name>
    <name type="synonym">Mycosphaerella fijiensis</name>
    <dbReference type="NCBI Taxonomy" id="383855"/>
    <lineage>
        <taxon>Eukaryota</taxon>
        <taxon>Fungi</taxon>
        <taxon>Dikarya</taxon>
        <taxon>Ascomycota</taxon>
        <taxon>Pezizomycotina</taxon>
        <taxon>Dothideomycetes</taxon>
        <taxon>Dothideomycetidae</taxon>
        <taxon>Mycosphaerellales</taxon>
        <taxon>Mycosphaerellaceae</taxon>
        <taxon>Pseudocercospora</taxon>
    </lineage>
</organism>
<dbReference type="RefSeq" id="XP_007927710.1">
    <property type="nucleotide sequence ID" value="XM_007929519.1"/>
</dbReference>
<evidence type="ECO:0000313" key="2">
    <source>
        <dbReference type="Proteomes" id="UP000016932"/>
    </source>
</evidence>
<dbReference type="GeneID" id="19333451"/>
<gene>
    <name evidence="1" type="ORF">MYCFIDRAFT_175859</name>
</gene>
<protein>
    <submittedName>
        <fullName evidence="1">Uncharacterized protein</fullName>
    </submittedName>
</protein>
<dbReference type="EMBL" id="KB446559">
    <property type="protein sequence ID" value="EME82317.1"/>
    <property type="molecule type" value="Genomic_DNA"/>
</dbReference>
<dbReference type="Proteomes" id="UP000016932">
    <property type="component" value="Unassembled WGS sequence"/>
</dbReference>
<sequence>MSIGWQATNAAHTAPPDMPHNGPPPVHCPFLASVLKRGFCPPSKFRAMIDNETISGVAYSSSSVCGRTFPASELTHNVYGRKNIAAWTFAAMEKAKERLEAHSVKALASMRQDSRIAHCLSSKEKTRTFRLGFPTSIIKRKRPPCNDNPAPCPGLQRDMISPSSNGFRRFQKYREALVHTHEDGVLSKADSGENVPGR</sequence>